<dbReference type="CDD" id="cd16464">
    <property type="entry name" value="RING-H2_Pirh2-like"/>
    <property type="match status" value="1"/>
</dbReference>
<dbReference type="Pfam" id="PF13639">
    <property type="entry name" value="zf-RING_2"/>
    <property type="match status" value="1"/>
</dbReference>
<dbReference type="SUPFAM" id="SSF161219">
    <property type="entry name" value="CHY zinc finger-like"/>
    <property type="match status" value="1"/>
</dbReference>
<dbReference type="PANTHER" id="PTHR21319:SF0">
    <property type="entry name" value="AND RING FINGER DOMAIN PROTEIN, PUTATIVE (AFU_ORTHOLOGUE AFUA_1G08900)-RELATED"/>
    <property type="match status" value="1"/>
</dbReference>
<dbReference type="PROSITE" id="PS50089">
    <property type="entry name" value="ZF_RING_2"/>
    <property type="match status" value="1"/>
</dbReference>
<feature type="region of interest" description="Disordered" evidence="5">
    <location>
        <begin position="642"/>
        <end position="696"/>
    </location>
</feature>
<dbReference type="InterPro" id="IPR037275">
    <property type="entry name" value="Znf_CTCHY_sf"/>
</dbReference>
<feature type="domain" description="RING-type" evidence="6">
    <location>
        <begin position="369"/>
        <end position="411"/>
    </location>
</feature>
<dbReference type="InterPro" id="IPR039512">
    <property type="entry name" value="RCHY1_zinc-ribbon"/>
</dbReference>
<dbReference type="GO" id="GO:0005634">
    <property type="term" value="C:nucleus"/>
    <property type="evidence" value="ECO:0007669"/>
    <property type="project" value="TreeGrafter"/>
</dbReference>
<dbReference type="PROSITE" id="PS51266">
    <property type="entry name" value="ZF_CHY"/>
    <property type="match status" value="1"/>
</dbReference>
<evidence type="ECO:0000259" key="6">
    <source>
        <dbReference type="PROSITE" id="PS50089"/>
    </source>
</evidence>
<dbReference type="Gene3D" id="3.30.40.10">
    <property type="entry name" value="Zinc/RING finger domain, C3HC4 (zinc finger)"/>
    <property type="match status" value="1"/>
</dbReference>
<reference evidence="9" key="1">
    <citation type="journal article" date="2020" name="Stud. Mycol.">
        <title>101 Dothideomycetes genomes: a test case for predicting lifestyles and emergence of pathogens.</title>
        <authorList>
            <person name="Haridas S."/>
            <person name="Albert R."/>
            <person name="Binder M."/>
            <person name="Bloem J."/>
            <person name="Labutti K."/>
            <person name="Salamov A."/>
            <person name="Andreopoulos B."/>
            <person name="Baker S."/>
            <person name="Barry K."/>
            <person name="Bills G."/>
            <person name="Bluhm B."/>
            <person name="Cannon C."/>
            <person name="Castanera R."/>
            <person name="Culley D."/>
            <person name="Daum C."/>
            <person name="Ezra D."/>
            <person name="Gonzalez J."/>
            <person name="Henrissat B."/>
            <person name="Kuo A."/>
            <person name="Liang C."/>
            <person name="Lipzen A."/>
            <person name="Lutzoni F."/>
            <person name="Magnuson J."/>
            <person name="Mondo S."/>
            <person name="Nolan M."/>
            <person name="Ohm R."/>
            <person name="Pangilinan J."/>
            <person name="Park H.-J."/>
            <person name="Ramirez L."/>
            <person name="Alfaro M."/>
            <person name="Sun H."/>
            <person name="Tritt A."/>
            <person name="Yoshinaga Y."/>
            <person name="Zwiers L.-H."/>
            <person name="Turgeon B."/>
            <person name="Goodwin S."/>
            <person name="Spatafora J."/>
            <person name="Crous P."/>
            <person name="Grigoriev I."/>
        </authorList>
    </citation>
    <scope>NUCLEOTIDE SEQUENCE</scope>
    <source>
        <strain evidence="9">CBS 101060</strain>
    </source>
</reference>
<feature type="compositionally biased region" description="Low complexity" evidence="5">
    <location>
        <begin position="98"/>
        <end position="111"/>
    </location>
</feature>
<protein>
    <submittedName>
        <fullName evidence="9">Zf-CHY-domain-containing protein</fullName>
    </submittedName>
</protein>
<dbReference type="GO" id="GO:0016567">
    <property type="term" value="P:protein ubiquitination"/>
    <property type="evidence" value="ECO:0007669"/>
    <property type="project" value="TreeGrafter"/>
</dbReference>
<feature type="region of interest" description="Disordered" evidence="5">
    <location>
        <begin position="19"/>
        <end position="117"/>
    </location>
</feature>
<dbReference type="InterPro" id="IPR001841">
    <property type="entry name" value="Znf_RING"/>
</dbReference>
<dbReference type="OrthoDB" id="411372at2759"/>
<feature type="region of interest" description="Disordered" evidence="5">
    <location>
        <begin position="502"/>
        <end position="544"/>
    </location>
</feature>
<name>A0A9P4SDV5_9PEZI</name>
<dbReference type="GO" id="GO:0006511">
    <property type="term" value="P:ubiquitin-dependent protein catabolic process"/>
    <property type="evidence" value="ECO:0007669"/>
    <property type="project" value="TreeGrafter"/>
</dbReference>
<dbReference type="Pfam" id="PF14599">
    <property type="entry name" value="zinc_ribbon_6"/>
    <property type="match status" value="1"/>
</dbReference>
<dbReference type="InterPro" id="IPR037274">
    <property type="entry name" value="Znf_CHY_sf"/>
</dbReference>
<dbReference type="SMART" id="SM00184">
    <property type="entry name" value="RING"/>
    <property type="match status" value="1"/>
</dbReference>
<organism evidence="9 10">
    <name type="scientific">Patellaria atrata CBS 101060</name>
    <dbReference type="NCBI Taxonomy" id="1346257"/>
    <lineage>
        <taxon>Eukaryota</taxon>
        <taxon>Fungi</taxon>
        <taxon>Dikarya</taxon>
        <taxon>Ascomycota</taxon>
        <taxon>Pezizomycotina</taxon>
        <taxon>Dothideomycetes</taxon>
        <taxon>Dothideomycetes incertae sedis</taxon>
        <taxon>Patellariales</taxon>
        <taxon>Patellariaceae</taxon>
        <taxon>Patellaria</taxon>
    </lineage>
</organism>
<evidence type="ECO:0000313" key="9">
    <source>
        <dbReference type="EMBL" id="KAF2840639.1"/>
    </source>
</evidence>
<evidence type="ECO:0000259" key="8">
    <source>
        <dbReference type="PROSITE" id="PS51270"/>
    </source>
</evidence>
<dbReference type="Proteomes" id="UP000799429">
    <property type="component" value="Unassembled WGS sequence"/>
</dbReference>
<dbReference type="PANTHER" id="PTHR21319">
    <property type="entry name" value="RING FINGER AND CHY ZINC FINGER DOMAIN-CONTAINING PROTEIN 1"/>
    <property type="match status" value="1"/>
</dbReference>
<dbReference type="EMBL" id="MU006092">
    <property type="protein sequence ID" value="KAF2840639.1"/>
    <property type="molecule type" value="Genomic_DNA"/>
</dbReference>
<accession>A0A9P4SDV5</accession>
<keyword evidence="2 4" id="KW-0863">Zinc-finger</keyword>
<keyword evidence="10" id="KW-1185">Reference proteome</keyword>
<dbReference type="Pfam" id="PF05495">
    <property type="entry name" value="zf-CHY"/>
    <property type="match status" value="1"/>
</dbReference>
<dbReference type="SUPFAM" id="SSF161245">
    <property type="entry name" value="Zinc hairpin stack"/>
    <property type="match status" value="1"/>
</dbReference>
<gene>
    <name evidence="9" type="ORF">M501DRAFT_950931</name>
</gene>
<dbReference type="GO" id="GO:0061630">
    <property type="term" value="F:ubiquitin protein ligase activity"/>
    <property type="evidence" value="ECO:0007669"/>
    <property type="project" value="TreeGrafter"/>
</dbReference>
<evidence type="ECO:0000256" key="3">
    <source>
        <dbReference type="ARBA" id="ARBA00022833"/>
    </source>
</evidence>
<feature type="domain" description="CTCHY-type" evidence="8">
    <location>
        <begin position="302"/>
        <end position="368"/>
    </location>
</feature>
<evidence type="ECO:0000259" key="7">
    <source>
        <dbReference type="PROSITE" id="PS51266"/>
    </source>
</evidence>
<dbReference type="InterPro" id="IPR008913">
    <property type="entry name" value="Znf_CHY"/>
</dbReference>
<evidence type="ECO:0000256" key="5">
    <source>
        <dbReference type="SAM" id="MobiDB-lite"/>
    </source>
</evidence>
<dbReference type="SUPFAM" id="SSF57850">
    <property type="entry name" value="RING/U-box"/>
    <property type="match status" value="1"/>
</dbReference>
<evidence type="ECO:0000313" key="10">
    <source>
        <dbReference type="Proteomes" id="UP000799429"/>
    </source>
</evidence>
<dbReference type="Gene3D" id="2.20.28.10">
    <property type="match status" value="1"/>
</dbReference>
<dbReference type="GO" id="GO:0008270">
    <property type="term" value="F:zinc ion binding"/>
    <property type="evidence" value="ECO:0007669"/>
    <property type="project" value="UniProtKB-KW"/>
</dbReference>
<comment type="caution">
    <text evidence="9">The sequence shown here is derived from an EMBL/GenBank/DDBJ whole genome shotgun (WGS) entry which is preliminary data.</text>
</comment>
<dbReference type="PROSITE" id="PS51270">
    <property type="entry name" value="ZF_CTCHY"/>
    <property type="match status" value="1"/>
</dbReference>
<keyword evidence="3" id="KW-0862">Zinc</keyword>
<evidence type="ECO:0000256" key="4">
    <source>
        <dbReference type="PROSITE-ProRule" id="PRU00601"/>
    </source>
</evidence>
<proteinExistence type="predicted"/>
<dbReference type="InterPro" id="IPR013083">
    <property type="entry name" value="Znf_RING/FYVE/PHD"/>
</dbReference>
<sequence>MTNLISSLIQPVVRQARRLSTTTATSDSEDGDSLSHAHAVTTTTALPSDPRATDEGVIERQPPPSALADDLFPTQSLSSRPNPPSDQLPSADVVATEASLSSSAPAPDPMSETLPADDGMRSLRERIHAIRELPISNDEKAKRMHQLMMEDYVPTKSHVLRPVSPSSIKSSDTPITPSSSISITDLELQRSSPSAIYDPSSLMLQMTVEEKQPHFRPRPLATQSANSSEQVQEYVPELGCEHYKRNVKMQCFDCKRWYTCRICHNQAEDHEVRRRKTQNMYCMLCSTPQPVGDMCRNCGVSPGWYYCDICHLWEDDALRRIYHCNDCGICRIGEGLGRDFNHCKKCNVCISISYYANHRCIERATECDCPICGDYMFTSNTSVVAMPCGHYIHKECYNQYMETAYKCPICKKSVVNMDVQWRKIDHAIETQPMPPQFDDTRVVVHCNDCEAKSEGKYHWLGNKCGTCDSYNTSEIRMFGRTEDIAILAQQRHRRLSNVAAAGTIPSTRSSPLPLHSPTDLDENTPVASNIPSPARIQFQPTLAPHARTDSLRRASGSYFLAADAEANSDRPASSSSGQGFLGNSRASALEMFHRVSRSLSPGLSSYLNGRHFGVFEGDTEIDGDEEMTDADGEESEVDFWGADGRFLSGEEEAGDMDGGDSGEEDSDDSMDDVDDEVEVEEGEDDEEDLLELLGHR</sequence>
<evidence type="ECO:0000256" key="2">
    <source>
        <dbReference type="ARBA" id="ARBA00022771"/>
    </source>
</evidence>
<dbReference type="AlphaFoldDB" id="A0A9P4SDV5"/>
<dbReference type="InterPro" id="IPR017921">
    <property type="entry name" value="Znf_CTCHY"/>
</dbReference>
<evidence type="ECO:0000256" key="1">
    <source>
        <dbReference type="ARBA" id="ARBA00022723"/>
    </source>
</evidence>
<keyword evidence="1" id="KW-0479">Metal-binding</keyword>
<feature type="domain" description="CHY-type" evidence="7">
    <location>
        <begin position="233"/>
        <end position="300"/>
    </location>
</feature>
<feature type="compositionally biased region" description="Acidic residues" evidence="5">
    <location>
        <begin position="649"/>
        <end position="690"/>
    </location>
</feature>